<evidence type="ECO:0000256" key="7">
    <source>
        <dbReference type="RuleBase" id="RU004474"/>
    </source>
</evidence>
<dbReference type="GO" id="GO:0006730">
    <property type="term" value="P:one-carbon metabolic process"/>
    <property type="evidence" value="ECO:0007669"/>
    <property type="project" value="UniProtKB-KW"/>
</dbReference>
<evidence type="ECO:0000256" key="5">
    <source>
        <dbReference type="ARBA" id="ARBA00022857"/>
    </source>
</evidence>
<comment type="caution">
    <text evidence="9">The sequence shown here is derived from an EMBL/GenBank/DDBJ whole genome shotgun (WGS) entry which is preliminary data.</text>
</comment>
<dbReference type="InterPro" id="IPR001796">
    <property type="entry name" value="DHFR_dom"/>
</dbReference>
<dbReference type="InterPro" id="IPR024072">
    <property type="entry name" value="DHFR-like_dom_sf"/>
</dbReference>
<reference evidence="9" key="1">
    <citation type="submission" date="2020-12" db="EMBL/GenBank/DDBJ databases">
        <title>Genome public.</title>
        <authorList>
            <person name="Sun Q."/>
        </authorList>
    </citation>
    <scope>NUCLEOTIDE SEQUENCE</scope>
    <source>
        <strain evidence="9">CCM 8863</strain>
    </source>
</reference>
<feature type="domain" description="DHFR" evidence="8">
    <location>
        <begin position="2"/>
        <end position="175"/>
    </location>
</feature>
<dbReference type="GO" id="GO:0046655">
    <property type="term" value="P:folic acid metabolic process"/>
    <property type="evidence" value="ECO:0007669"/>
    <property type="project" value="TreeGrafter"/>
</dbReference>
<keyword evidence="5" id="KW-0521">NADP</keyword>
<dbReference type="Proteomes" id="UP000645966">
    <property type="component" value="Unassembled WGS sequence"/>
</dbReference>
<sequence>MGYRAIWAQSVDGVIGDGGDMPWHIPEDLRYFRETTLGSPVLMGRRTWETIPERFRPLPGRDNYVLTTRPAGTWSEGATVIGDPSQATEDAWIMGGGRVYADTLPMVDEVRVTLVDAELRDVLGPVAVFAPELGDAFTCTDDTEWFESAKGRLTGAAEAARQEGPLRYRVLTYLRDPVE</sequence>
<dbReference type="RefSeq" id="WP_198737600.1">
    <property type="nucleotide sequence ID" value="NZ_JAEIOS010000009.1"/>
</dbReference>
<dbReference type="GO" id="GO:0050661">
    <property type="term" value="F:NADP binding"/>
    <property type="evidence" value="ECO:0007669"/>
    <property type="project" value="InterPro"/>
</dbReference>
<evidence type="ECO:0000256" key="2">
    <source>
        <dbReference type="ARBA" id="ARBA00009539"/>
    </source>
</evidence>
<dbReference type="Gene3D" id="3.40.430.10">
    <property type="entry name" value="Dihydrofolate Reductase, subunit A"/>
    <property type="match status" value="1"/>
</dbReference>
<dbReference type="EMBL" id="JAEIOS010000009">
    <property type="protein sequence ID" value="MBI8988575.1"/>
    <property type="molecule type" value="Genomic_DNA"/>
</dbReference>
<evidence type="ECO:0000259" key="8">
    <source>
        <dbReference type="PROSITE" id="PS51330"/>
    </source>
</evidence>
<dbReference type="GO" id="GO:0046654">
    <property type="term" value="P:tetrahydrofolate biosynthetic process"/>
    <property type="evidence" value="ECO:0007669"/>
    <property type="project" value="InterPro"/>
</dbReference>
<dbReference type="GO" id="GO:0046452">
    <property type="term" value="P:dihydrofolate metabolic process"/>
    <property type="evidence" value="ECO:0007669"/>
    <property type="project" value="TreeGrafter"/>
</dbReference>
<dbReference type="PANTHER" id="PTHR48069">
    <property type="entry name" value="DIHYDROFOLATE REDUCTASE"/>
    <property type="match status" value="1"/>
</dbReference>
<dbReference type="SUPFAM" id="SSF53597">
    <property type="entry name" value="Dihydrofolate reductase-like"/>
    <property type="match status" value="1"/>
</dbReference>
<evidence type="ECO:0000313" key="9">
    <source>
        <dbReference type="EMBL" id="MBI8988575.1"/>
    </source>
</evidence>
<dbReference type="PRINTS" id="PR00070">
    <property type="entry name" value="DHFR"/>
</dbReference>
<keyword evidence="6" id="KW-0560">Oxidoreductase</keyword>
<evidence type="ECO:0000256" key="6">
    <source>
        <dbReference type="ARBA" id="ARBA00023002"/>
    </source>
</evidence>
<gene>
    <name evidence="9" type="ORF">JDV75_02175</name>
</gene>
<dbReference type="GO" id="GO:0005829">
    <property type="term" value="C:cytosol"/>
    <property type="evidence" value="ECO:0007669"/>
    <property type="project" value="TreeGrafter"/>
</dbReference>
<evidence type="ECO:0000256" key="3">
    <source>
        <dbReference type="ARBA" id="ARBA00012856"/>
    </source>
</evidence>
<accession>A0A934I4V0</accession>
<evidence type="ECO:0000313" key="10">
    <source>
        <dbReference type="Proteomes" id="UP000645966"/>
    </source>
</evidence>
<dbReference type="PROSITE" id="PS51330">
    <property type="entry name" value="DHFR_2"/>
    <property type="match status" value="1"/>
</dbReference>
<comment type="pathway">
    <text evidence="1">Cofactor biosynthesis; tetrahydrofolate biosynthesis; 5,6,7,8-tetrahydrofolate from 7,8-dihydrofolate: step 1/1.</text>
</comment>
<dbReference type="PROSITE" id="PS00075">
    <property type="entry name" value="DHFR_1"/>
    <property type="match status" value="1"/>
</dbReference>
<dbReference type="CDD" id="cd00209">
    <property type="entry name" value="DHFR"/>
    <property type="match status" value="1"/>
</dbReference>
<dbReference type="EC" id="1.5.1.3" evidence="3"/>
<proteinExistence type="inferred from homology"/>
<dbReference type="Pfam" id="PF00186">
    <property type="entry name" value="DHFR_1"/>
    <property type="match status" value="1"/>
</dbReference>
<evidence type="ECO:0000256" key="4">
    <source>
        <dbReference type="ARBA" id="ARBA00022563"/>
    </source>
</evidence>
<name>A0A934I4V0_9CORY</name>
<keyword evidence="10" id="KW-1185">Reference proteome</keyword>
<protein>
    <recommendedName>
        <fullName evidence="3">dihydrofolate reductase</fullName>
        <ecNumber evidence="3">1.5.1.3</ecNumber>
    </recommendedName>
</protein>
<evidence type="ECO:0000256" key="1">
    <source>
        <dbReference type="ARBA" id="ARBA00004903"/>
    </source>
</evidence>
<organism evidence="9 10">
    <name type="scientific">Corynebacterium meridianum</name>
    <dbReference type="NCBI Taxonomy" id="2765363"/>
    <lineage>
        <taxon>Bacteria</taxon>
        <taxon>Bacillati</taxon>
        <taxon>Actinomycetota</taxon>
        <taxon>Actinomycetes</taxon>
        <taxon>Mycobacteriales</taxon>
        <taxon>Corynebacteriaceae</taxon>
        <taxon>Corynebacterium</taxon>
    </lineage>
</organism>
<comment type="similarity">
    <text evidence="2 7">Belongs to the dihydrofolate reductase family.</text>
</comment>
<dbReference type="GO" id="GO:0004146">
    <property type="term" value="F:dihydrofolate reductase activity"/>
    <property type="evidence" value="ECO:0007669"/>
    <property type="project" value="UniProtKB-EC"/>
</dbReference>
<dbReference type="AlphaFoldDB" id="A0A934I4V0"/>
<dbReference type="PANTHER" id="PTHR48069:SF3">
    <property type="entry name" value="DIHYDROFOLATE REDUCTASE"/>
    <property type="match status" value="1"/>
</dbReference>
<dbReference type="InterPro" id="IPR012259">
    <property type="entry name" value="DHFR"/>
</dbReference>
<dbReference type="InterPro" id="IPR017925">
    <property type="entry name" value="DHFR_CS"/>
</dbReference>
<keyword evidence="4" id="KW-0554">One-carbon metabolism</keyword>